<dbReference type="GO" id="GO:0003677">
    <property type="term" value="F:DNA binding"/>
    <property type="evidence" value="ECO:0007669"/>
    <property type="project" value="UniProtKB-UniRule"/>
</dbReference>
<dbReference type="InterPro" id="IPR025996">
    <property type="entry name" value="MT1864/Rv1816-like_C"/>
</dbReference>
<comment type="caution">
    <text evidence="6">The sequence shown here is derived from an EMBL/GenBank/DDBJ whole genome shotgun (WGS) entry which is preliminary data.</text>
</comment>
<evidence type="ECO:0000256" key="2">
    <source>
        <dbReference type="ARBA" id="ARBA00023125"/>
    </source>
</evidence>
<reference evidence="6" key="2">
    <citation type="submission" date="2020-09" db="EMBL/GenBank/DDBJ databases">
        <authorList>
            <person name="Sun Q."/>
            <person name="Zhou Y."/>
        </authorList>
    </citation>
    <scope>NUCLEOTIDE SEQUENCE</scope>
    <source>
        <strain evidence="6">CGMCC 1.12813</strain>
    </source>
</reference>
<reference evidence="6" key="1">
    <citation type="journal article" date="2014" name="Int. J. Syst. Evol. Microbiol.">
        <title>Complete genome sequence of Corynebacterium casei LMG S-19264T (=DSM 44701T), isolated from a smear-ripened cheese.</title>
        <authorList>
            <consortium name="US DOE Joint Genome Institute (JGI-PGF)"/>
            <person name="Walter F."/>
            <person name="Albersmeier A."/>
            <person name="Kalinowski J."/>
            <person name="Ruckert C."/>
        </authorList>
    </citation>
    <scope>NUCLEOTIDE SEQUENCE</scope>
    <source>
        <strain evidence="6">CGMCC 1.12813</strain>
    </source>
</reference>
<keyword evidence="7" id="KW-1185">Reference proteome</keyword>
<sequence>MTHDRVVEAAEVLADEVGIAGLSFAALADRLGVKVPSLYKHVASLDAVRQSISVRAKNDMADAIGAAAIGRSRGEAVRALSLAYRAWAGAHPGRYETTLRAAIPGDPADVRAGSRAVEVIFSALAGYDLSREATIDATRMLRSTLHGFVALEAAGGFMLPLDVDASFESILGALDRTFDGWDPAGREPGREPNAIV</sequence>
<organism evidence="6 7">
    <name type="scientific">Conyzicola nivalis</name>
    <dbReference type="NCBI Taxonomy" id="1477021"/>
    <lineage>
        <taxon>Bacteria</taxon>
        <taxon>Bacillati</taxon>
        <taxon>Actinomycetota</taxon>
        <taxon>Actinomycetes</taxon>
        <taxon>Micrococcales</taxon>
        <taxon>Microbacteriaceae</taxon>
        <taxon>Conyzicola</taxon>
    </lineage>
</organism>
<dbReference type="Pfam" id="PF00440">
    <property type="entry name" value="TetR_N"/>
    <property type="match status" value="1"/>
</dbReference>
<evidence type="ECO:0000313" key="6">
    <source>
        <dbReference type="EMBL" id="GGA98512.1"/>
    </source>
</evidence>
<dbReference type="InterPro" id="IPR001647">
    <property type="entry name" value="HTH_TetR"/>
</dbReference>
<gene>
    <name evidence="6" type="ORF">GCM10010979_11260</name>
</gene>
<dbReference type="AlphaFoldDB" id="A0A916WHM4"/>
<feature type="DNA-binding region" description="H-T-H motif" evidence="4">
    <location>
        <begin position="23"/>
        <end position="42"/>
    </location>
</feature>
<keyword evidence="2 4" id="KW-0238">DNA-binding</keyword>
<evidence type="ECO:0000313" key="7">
    <source>
        <dbReference type="Proteomes" id="UP000606922"/>
    </source>
</evidence>
<proteinExistence type="predicted"/>
<evidence type="ECO:0000256" key="4">
    <source>
        <dbReference type="PROSITE-ProRule" id="PRU00335"/>
    </source>
</evidence>
<dbReference type="InterPro" id="IPR009057">
    <property type="entry name" value="Homeodomain-like_sf"/>
</dbReference>
<name>A0A916WHM4_9MICO</name>
<dbReference type="InterPro" id="IPR036271">
    <property type="entry name" value="Tet_transcr_reg_TetR-rel_C_sf"/>
</dbReference>
<evidence type="ECO:0000256" key="3">
    <source>
        <dbReference type="ARBA" id="ARBA00023163"/>
    </source>
</evidence>
<dbReference type="SUPFAM" id="SSF46689">
    <property type="entry name" value="Homeodomain-like"/>
    <property type="match status" value="1"/>
</dbReference>
<dbReference type="Proteomes" id="UP000606922">
    <property type="component" value="Unassembled WGS sequence"/>
</dbReference>
<dbReference type="Pfam" id="PF13305">
    <property type="entry name" value="TetR_C_33"/>
    <property type="match status" value="1"/>
</dbReference>
<dbReference type="SUPFAM" id="SSF48498">
    <property type="entry name" value="Tetracyclin repressor-like, C-terminal domain"/>
    <property type="match status" value="1"/>
</dbReference>
<protein>
    <submittedName>
        <fullName evidence="6">TetR family transcriptional regulator</fullName>
    </submittedName>
</protein>
<accession>A0A916WHM4</accession>
<dbReference type="PROSITE" id="PS50977">
    <property type="entry name" value="HTH_TETR_2"/>
    <property type="match status" value="1"/>
</dbReference>
<evidence type="ECO:0000259" key="5">
    <source>
        <dbReference type="PROSITE" id="PS50977"/>
    </source>
</evidence>
<dbReference type="Gene3D" id="1.10.357.10">
    <property type="entry name" value="Tetracycline Repressor, domain 2"/>
    <property type="match status" value="1"/>
</dbReference>
<dbReference type="Gene3D" id="1.10.10.60">
    <property type="entry name" value="Homeodomain-like"/>
    <property type="match status" value="1"/>
</dbReference>
<evidence type="ECO:0000256" key="1">
    <source>
        <dbReference type="ARBA" id="ARBA00023015"/>
    </source>
</evidence>
<dbReference type="EMBL" id="BMGB01000001">
    <property type="protein sequence ID" value="GGA98512.1"/>
    <property type="molecule type" value="Genomic_DNA"/>
</dbReference>
<keyword evidence="3" id="KW-0804">Transcription</keyword>
<feature type="domain" description="HTH tetR-type" evidence="5">
    <location>
        <begin position="1"/>
        <end position="60"/>
    </location>
</feature>
<keyword evidence="1" id="KW-0805">Transcription regulation</keyword>